<gene>
    <name evidence="1" type="ORF">ES332_D11G397200v1</name>
</gene>
<protein>
    <submittedName>
        <fullName evidence="1">Uncharacterized protein</fullName>
    </submittedName>
</protein>
<name>A0A5D2IXY8_GOSTO</name>
<evidence type="ECO:0000313" key="1">
    <source>
        <dbReference type="EMBL" id="TYH47242.1"/>
    </source>
</evidence>
<dbReference type="Proteomes" id="UP000322667">
    <property type="component" value="Chromosome D11"/>
</dbReference>
<accession>A0A5D2IXY8</accession>
<keyword evidence="2" id="KW-1185">Reference proteome</keyword>
<organism evidence="1 2">
    <name type="scientific">Gossypium tomentosum</name>
    <name type="common">Hawaiian cotton</name>
    <name type="synonym">Gossypium sandvicense</name>
    <dbReference type="NCBI Taxonomy" id="34277"/>
    <lineage>
        <taxon>Eukaryota</taxon>
        <taxon>Viridiplantae</taxon>
        <taxon>Streptophyta</taxon>
        <taxon>Embryophyta</taxon>
        <taxon>Tracheophyta</taxon>
        <taxon>Spermatophyta</taxon>
        <taxon>Magnoliopsida</taxon>
        <taxon>eudicotyledons</taxon>
        <taxon>Gunneridae</taxon>
        <taxon>Pentapetalae</taxon>
        <taxon>rosids</taxon>
        <taxon>malvids</taxon>
        <taxon>Malvales</taxon>
        <taxon>Malvaceae</taxon>
        <taxon>Malvoideae</taxon>
        <taxon>Gossypium</taxon>
    </lineage>
</organism>
<dbReference type="EMBL" id="CM017633">
    <property type="protein sequence ID" value="TYH47242.1"/>
    <property type="molecule type" value="Genomic_DNA"/>
</dbReference>
<dbReference type="AlphaFoldDB" id="A0A5D2IXY8"/>
<evidence type="ECO:0000313" key="2">
    <source>
        <dbReference type="Proteomes" id="UP000322667"/>
    </source>
</evidence>
<proteinExistence type="predicted"/>
<sequence length="54" mass="6103">MYTSSSAASFGFFHTYITHTEKTKKGFRSFHLSSSSSRFRDLLFDESTLGLTDA</sequence>
<reference evidence="1 2" key="1">
    <citation type="submission" date="2019-07" db="EMBL/GenBank/DDBJ databases">
        <title>WGS assembly of Gossypium tomentosum.</title>
        <authorList>
            <person name="Chen Z.J."/>
            <person name="Sreedasyam A."/>
            <person name="Ando A."/>
            <person name="Song Q."/>
            <person name="De L."/>
            <person name="Hulse-Kemp A."/>
            <person name="Ding M."/>
            <person name="Ye W."/>
            <person name="Kirkbride R."/>
            <person name="Jenkins J."/>
            <person name="Plott C."/>
            <person name="Lovell J."/>
            <person name="Lin Y.-M."/>
            <person name="Vaughn R."/>
            <person name="Liu B."/>
            <person name="Li W."/>
            <person name="Simpson S."/>
            <person name="Scheffler B."/>
            <person name="Saski C."/>
            <person name="Grover C."/>
            <person name="Hu G."/>
            <person name="Conover J."/>
            <person name="Carlson J."/>
            <person name="Shu S."/>
            <person name="Boston L."/>
            <person name="Williams M."/>
            <person name="Peterson D."/>
            <person name="Mcgee K."/>
            <person name="Jones D."/>
            <person name="Wendel J."/>
            <person name="Stelly D."/>
            <person name="Grimwood J."/>
            <person name="Schmutz J."/>
        </authorList>
    </citation>
    <scope>NUCLEOTIDE SEQUENCE [LARGE SCALE GENOMIC DNA]</scope>
    <source>
        <strain evidence="1">7179.01</strain>
    </source>
</reference>